<dbReference type="PROSITE" id="PS50020">
    <property type="entry name" value="WW_DOMAIN_2"/>
    <property type="match status" value="1"/>
</dbReference>
<evidence type="ECO:0000256" key="3">
    <source>
        <dbReference type="ARBA" id="ARBA00022691"/>
    </source>
</evidence>
<dbReference type="PROSITE" id="PS50280">
    <property type="entry name" value="SET"/>
    <property type="match status" value="1"/>
</dbReference>
<dbReference type="SUPFAM" id="SSF82199">
    <property type="entry name" value="SET domain"/>
    <property type="match status" value="1"/>
</dbReference>
<dbReference type="GO" id="GO:0005694">
    <property type="term" value="C:chromosome"/>
    <property type="evidence" value="ECO:0007669"/>
    <property type="project" value="TreeGrafter"/>
</dbReference>
<feature type="region of interest" description="Disordered" evidence="4">
    <location>
        <begin position="267"/>
        <end position="321"/>
    </location>
</feature>
<dbReference type="SUPFAM" id="SSF51045">
    <property type="entry name" value="WW domain"/>
    <property type="match status" value="1"/>
</dbReference>
<gene>
    <name evidence="8" type="ORF">WMSIL1_LOCUS3713</name>
</gene>
<dbReference type="InterPro" id="IPR036020">
    <property type="entry name" value="WW_dom_sf"/>
</dbReference>
<dbReference type="InterPro" id="IPR001202">
    <property type="entry name" value="WW_dom"/>
</dbReference>
<keyword evidence="3" id="KW-0949">S-adenosyl-L-methionine</keyword>
<dbReference type="Proteomes" id="UP000321570">
    <property type="component" value="Unassembled WGS sequence"/>
</dbReference>
<dbReference type="SMART" id="SM00456">
    <property type="entry name" value="WW"/>
    <property type="match status" value="1"/>
</dbReference>
<dbReference type="EMBL" id="CABIJS010000111">
    <property type="protein sequence ID" value="VUZ43485.1"/>
    <property type="molecule type" value="Genomic_DNA"/>
</dbReference>
<evidence type="ECO:0008006" key="10">
    <source>
        <dbReference type="Google" id="ProtNLM"/>
    </source>
</evidence>
<feature type="compositionally biased region" description="Basic residues" evidence="4">
    <location>
        <begin position="406"/>
        <end position="415"/>
    </location>
</feature>
<evidence type="ECO:0000256" key="2">
    <source>
        <dbReference type="ARBA" id="ARBA00022679"/>
    </source>
</evidence>
<dbReference type="GO" id="GO:0032259">
    <property type="term" value="P:methylation"/>
    <property type="evidence" value="ECO:0007669"/>
    <property type="project" value="UniProtKB-KW"/>
</dbReference>
<dbReference type="AlphaFoldDB" id="A0A564Y864"/>
<dbReference type="CDD" id="cd00201">
    <property type="entry name" value="WW"/>
    <property type="match status" value="1"/>
</dbReference>
<dbReference type="InterPro" id="IPR042294">
    <property type="entry name" value="SETD2_animal"/>
</dbReference>
<keyword evidence="2" id="KW-0808">Transferase</keyword>
<name>A0A564Y864_HYMDI</name>
<dbReference type="GO" id="GO:0005634">
    <property type="term" value="C:nucleus"/>
    <property type="evidence" value="ECO:0007669"/>
    <property type="project" value="TreeGrafter"/>
</dbReference>
<feature type="compositionally biased region" description="Basic and acidic residues" evidence="4">
    <location>
        <begin position="272"/>
        <end position="286"/>
    </location>
</feature>
<keyword evidence="1" id="KW-0489">Methyltransferase</keyword>
<dbReference type="InterPro" id="IPR046341">
    <property type="entry name" value="SET_dom_sf"/>
</dbReference>
<dbReference type="SMART" id="SM00317">
    <property type="entry name" value="SET"/>
    <property type="match status" value="1"/>
</dbReference>
<organism evidence="8 9">
    <name type="scientific">Hymenolepis diminuta</name>
    <name type="common">Rat tapeworm</name>
    <dbReference type="NCBI Taxonomy" id="6216"/>
    <lineage>
        <taxon>Eukaryota</taxon>
        <taxon>Metazoa</taxon>
        <taxon>Spiralia</taxon>
        <taxon>Lophotrochozoa</taxon>
        <taxon>Platyhelminthes</taxon>
        <taxon>Cestoda</taxon>
        <taxon>Eucestoda</taxon>
        <taxon>Cyclophyllidea</taxon>
        <taxon>Hymenolepididae</taxon>
        <taxon>Hymenolepis</taxon>
    </lineage>
</organism>
<dbReference type="Gene3D" id="2.170.270.10">
    <property type="entry name" value="SET domain"/>
    <property type="match status" value="1"/>
</dbReference>
<protein>
    <recommendedName>
        <fullName evidence="10">Histone-lysine N-methyltransferase</fullName>
    </recommendedName>
</protein>
<feature type="domain" description="SET" evidence="6">
    <location>
        <begin position="1"/>
        <end position="105"/>
    </location>
</feature>
<feature type="domain" description="WW" evidence="5">
    <location>
        <begin position="543"/>
        <end position="577"/>
    </location>
</feature>
<dbReference type="Pfam" id="PF00397">
    <property type="entry name" value="WW"/>
    <property type="match status" value="1"/>
</dbReference>
<evidence type="ECO:0000313" key="9">
    <source>
        <dbReference type="Proteomes" id="UP000321570"/>
    </source>
</evidence>
<evidence type="ECO:0000259" key="6">
    <source>
        <dbReference type="PROSITE" id="PS50280"/>
    </source>
</evidence>
<proteinExistence type="predicted"/>
<dbReference type="SMART" id="SM00508">
    <property type="entry name" value="PostSET"/>
    <property type="match status" value="1"/>
</dbReference>
<sequence length="715" mass="81922">MPKKACTLDKGTFIVEYTGEVINFVEFQRRVRYYNKMKQPHHYFMSVAPDFIIDSGIKGNWSRFVNHSCEPNAETEKWIVKGLPRVGFFAAGDIKTGEEITIDYKFVQYGRTEQKCYCGTPSCTGVMGFTDKQFRDKVCLRDTRAVDRLITRLLEGETLKGTSDVTNLIQVLLQGYITRYSRRELLNVVIETQNADCLKAFRTYNGLEVLASYMCDTKTTDWEMKLKILQCIDRIPVTAQQQVQTNSDLMGYVKQWSIDPRYCKSRSNAGEVESKANTAERQHGQQESDNQNEAEKSSKAEEEIEEEKNIENSAESDPNSIKIYSPSAELEVIESIRQLASQIHQRWSGLPSKIFRIPRVEHKPNGERPRSRSPPLSLVNQCVPSQDNNKDMYRLWRMPSDSPKKNYQKKRRFDHRPKNNTSSRWNGFASQRRSSSLERKPNLETPVTVPHTNNSSSSSTRSENDPPSPSAIPQNLLDLVEKALTHVMKTFTVSDEEFLPVKAKAREEILAMVKSYYVDSGEETAEKYLKVVIKASNKNNGNNSEEPEWKSAIDPQSGRTYYYNTATKETCWDPPNFQKASSKNPIYKKLFETIYASSVNTLKQFRRPNCLTGRLTSDEDLRYVAKGFAEKYTKQLCSHTTDINAIIQDAKLMQKINRKLVSYMLKHGPVFVRNHRSKSRVQKVVTNGSSVVATNPINQQQQSVEETSDMEIDED</sequence>
<evidence type="ECO:0000259" key="7">
    <source>
        <dbReference type="PROSITE" id="PS50868"/>
    </source>
</evidence>
<dbReference type="GO" id="GO:0010468">
    <property type="term" value="P:regulation of gene expression"/>
    <property type="evidence" value="ECO:0007669"/>
    <property type="project" value="TreeGrafter"/>
</dbReference>
<feature type="compositionally biased region" description="Polar residues" evidence="4">
    <location>
        <begin position="419"/>
        <end position="434"/>
    </location>
</feature>
<dbReference type="Gene3D" id="1.10.1740.100">
    <property type="entry name" value="Set2, Rpb1 interacting domain"/>
    <property type="match status" value="1"/>
</dbReference>
<dbReference type="GO" id="GO:0046975">
    <property type="term" value="F:histone H3K36 methyltransferase activity"/>
    <property type="evidence" value="ECO:0007669"/>
    <property type="project" value="InterPro"/>
</dbReference>
<accession>A0A564Y864</accession>
<evidence type="ECO:0000256" key="4">
    <source>
        <dbReference type="SAM" id="MobiDB-lite"/>
    </source>
</evidence>
<keyword evidence="9" id="KW-1185">Reference proteome</keyword>
<evidence type="ECO:0000259" key="5">
    <source>
        <dbReference type="PROSITE" id="PS50020"/>
    </source>
</evidence>
<dbReference type="PANTHER" id="PTHR46711:SF1">
    <property type="entry name" value="HISTONE-LYSINE N-METHYLTRANSFERASE SETD2"/>
    <property type="match status" value="1"/>
</dbReference>
<evidence type="ECO:0000256" key="1">
    <source>
        <dbReference type="ARBA" id="ARBA00022603"/>
    </source>
</evidence>
<dbReference type="PANTHER" id="PTHR46711">
    <property type="entry name" value="HISTONE-LYSINE N-METHYLTRANSFERASE SETD2"/>
    <property type="match status" value="1"/>
</dbReference>
<feature type="compositionally biased region" description="Low complexity" evidence="4">
    <location>
        <begin position="448"/>
        <end position="461"/>
    </location>
</feature>
<dbReference type="Gene3D" id="2.20.70.10">
    <property type="match status" value="1"/>
</dbReference>
<dbReference type="PROSITE" id="PS50868">
    <property type="entry name" value="POST_SET"/>
    <property type="match status" value="1"/>
</dbReference>
<evidence type="ECO:0000313" key="8">
    <source>
        <dbReference type="EMBL" id="VUZ43485.1"/>
    </source>
</evidence>
<dbReference type="InterPro" id="IPR001214">
    <property type="entry name" value="SET_dom"/>
</dbReference>
<feature type="compositionally biased region" description="Basic and acidic residues" evidence="4">
    <location>
        <begin position="358"/>
        <end position="370"/>
    </location>
</feature>
<feature type="region of interest" description="Disordered" evidence="4">
    <location>
        <begin position="358"/>
        <end position="473"/>
    </location>
</feature>
<feature type="compositionally biased region" description="Polar residues" evidence="4">
    <location>
        <begin position="378"/>
        <end position="387"/>
    </location>
</feature>
<dbReference type="InterPro" id="IPR038190">
    <property type="entry name" value="SRI_sf"/>
</dbReference>
<reference evidence="8 9" key="1">
    <citation type="submission" date="2019-07" db="EMBL/GenBank/DDBJ databases">
        <authorList>
            <person name="Jastrzebski P J."/>
            <person name="Paukszto L."/>
            <person name="Jastrzebski P J."/>
        </authorList>
    </citation>
    <scope>NUCLEOTIDE SEQUENCE [LARGE SCALE GENOMIC DNA]</scope>
    <source>
        <strain evidence="8 9">WMS-il1</strain>
    </source>
</reference>
<dbReference type="PROSITE" id="PS01159">
    <property type="entry name" value="WW_DOMAIN_1"/>
    <property type="match status" value="1"/>
</dbReference>
<feature type="domain" description="Post-SET" evidence="7">
    <location>
        <begin position="112"/>
        <end position="128"/>
    </location>
</feature>
<dbReference type="Pfam" id="PF00856">
    <property type="entry name" value="SET"/>
    <property type="match status" value="1"/>
</dbReference>
<dbReference type="InterPro" id="IPR003616">
    <property type="entry name" value="Post-SET_dom"/>
</dbReference>